<dbReference type="EMBL" id="JBJKFK010000052">
    <property type="protein sequence ID" value="KAL3320437.1"/>
    <property type="molecule type" value="Genomic_DNA"/>
</dbReference>
<comment type="similarity">
    <text evidence="2 12">Belongs to the glycosyl hydrolase 63 family.</text>
</comment>
<keyword evidence="7" id="KW-1133">Transmembrane helix</keyword>
<evidence type="ECO:0000256" key="6">
    <source>
        <dbReference type="ARBA" id="ARBA00022968"/>
    </source>
</evidence>
<dbReference type="InterPro" id="IPR012341">
    <property type="entry name" value="6hp_glycosidase-like_sf"/>
</dbReference>
<feature type="domain" description="Glycosyl hydrolase family 63 N-terminal" evidence="14">
    <location>
        <begin position="26"/>
        <end position="172"/>
    </location>
</feature>
<evidence type="ECO:0000313" key="15">
    <source>
        <dbReference type="EMBL" id="KAL3320437.1"/>
    </source>
</evidence>
<evidence type="ECO:0000256" key="4">
    <source>
        <dbReference type="ARBA" id="ARBA00022801"/>
    </source>
</evidence>
<keyword evidence="4 12" id="KW-0378">Hydrolase</keyword>
<evidence type="ECO:0000256" key="10">
    <source>
        <dbReference type="ARBA" id="ARBA00023295"/>
    </source>
</evidence>
<keyword evidence="6" id="KW-0735">Signal-anchor</keyword>
<accession>A0ABD2QMS8</accession>
<keyword evidence="5 12" id="KW-0256">Endoplasmic reticulum</keyword>
<keyword evidence="8" id="KW-0472">Membrane</keyword>
<evidence type="ECO:0000256" key="12">
    <source>
        <dbReference type="RuleBase" id="RU368089"/>
    </source>
</evidence>
<organism evidence="15 16">
    <name type="scientific">Cichlidogyrus casuarinus</name>
    <dbReference type="NCBI Taxonomy" id="1844966"/>
    <lineage>
        <taxon>Eukaryota</taxon>
        <taxon>Metazoa</taxon>
        <taxon>Spiralia</taxon>
        <taxon>Lophotrochozoa</taxon>
        <taxon>Platyhelminthes</taxon>
        <taxon>Monogenea</taxon>
        <taxon>Monopisthocotylea</taxon>
        <taxon>Dactylogyridea</taxon>
        <taxon>Ancyrocephalidae</taxon>
        <taxon>Cichlidogyrus</taxon>
    </lineage>
</organism>
<dbReference type="InterPro" id="IPR008928">
    <property type="entry name" value="6-hairpin_glycosidase_sf"/>
</dbReference>
<comment type="function">
    <text evidence="12">Cleaves the distal alpha 1,2-linked glucose residue from the Glc(3)Man(9)GlcNAc(2) oligosaccharide precursor.</text>
</comment>
<dbReference type="AlphaFoldDB" id="A0ABD2QMS8"/>
<keyword evidence="3" id="KW-0812">Transmembrane</keyword>
<keyword evidence="9" id="KW-0325">Glycoprotein</keyword>
<gene>
    <name evidence="15" type="ORF">Ciccas_000887</name>
</gene>
<name>A0ABD2QMS8_9PLAT</name>
<dbReference type="InterPro" id="IPR038518">
    <property type="entry name" value="Glyco_hydro_63N_sf"/>
</dbReference>
<dbReference type="Gene3D" id="1.50.10.10">
    <property type="match status" value="1"/>
</dbReference>
<keyword evidence="16" id="KW-1185">Reference proteome</keyword>
<evidence type="ECO:0000256" key="8">
    <source>
        <dbReference type="ARBA" id="ARBA00023136"/>
    </source>
</evidence>
<dbReference type="InterPro" id="IPR004888">
    <property type="entry name" value="Glycoside_hydrolase_63"/>
</dbReference>
<dbReference type="Pfam" id="PF16923">
    <property type="entry name" value="Glyco_hydro_63N"/>
    <property type="match status" value="1"/>
</dbReference>
<dbReference type="SUPFAM" id="SSF48208">
    <property type="entry name" value="Six-hairpin glycosidases"/>
    <property type="match status" value="1"/>
</dbReference>
<dbReference type="GO" id="GO:0005789">
    <property type="term" value="C:endoplasmic reticulum membrane"/>
    <property type="evidence" value="ECO:0007669"/>
    <property type="project" value="UniProtKB-SubCell"/>
</dbReference>
<evidence type="ECO:0000256" key="11">
    <source>
        <dbReference type="ARBA" id="ARBA00038888"/>
    </source>
</evidence>
<evidence type="ECO:0000256" key="2">
    <source>
        <dbReference type="ARBA" id="ARBA00010833"/>
    </source>
</evidence>
<dbReference type="GO" id="GO:0006487">
    <property type="term" value="P:protein N-linked glycosylation"/>
    <property type="evidence" value="ECO:0007669"/>
    <property type="project" value="UniProtKB-UniRule"/>
</dbReference>
<dbReference type="Proteomes" id="UP001626550">
    <property type="component" value="Unassembled WGS sequence"/>
</dbReference>
<dbReference type="GO" id="GO:0004573">
    <property type="term" value="F:Glc3Man9GlcNAc2 oligosaccharide glucosidase activity"/>
    <property type="evidence" value="ECO:0007669"/>
    <property type="project" value="UniProtKB-UniRule"/>
</dbReference>
<dbReference type="InterPro" id="IPR031631">
    <property type="entry name" value="Glyco_hydro_63N"/>
</dbReference>
<dbReference type="PANTHER" id="PTHR10412">
    <property type="entry name" value="MANNOSYL-OLIGOSACCHARIDE GLUCOSIDASE"/>
    <property type="match status" value="1"/>
</dbReference>
<evidence type="ECO:0000259" key="13">
    <source>
        <dbReference type="Pfam" id="PF03200"/>
    </source>
</evidence>
<evidence type="ECO:0000256" key="5">
    <source>
        <dbReference type="ARBA" id="ARBA00022824"/>
    </source>
</evidence>
<comment type="catalytic activity">
    <reaction evidence="12">
        <text>N(4)-(alpha-D-Glc-(1-&gt;2)-alpha-D-Glc-(1-&gt;3)-alpha-D-Glc-(1-&gt;3)-alpha-D-Man-(1-&gt;2)-alpha-D-Man-(1-&gt;2)-alpha-D-Man-(1-&gt;3)-[alpha-D-Man-(1-&gt;2)-alpha-D-Man-(1-&gt;3)-[alpha-D-Man-(1-&gt;2)-alpha-D-Man-(1-&gt;6)]-alpha-D-Man-(1-&gt;6)]-beta-D-Man-(1-&gt;4)-beta-D-GlcNAc-(1-&gt;4)-beta-D-GlcNAc)-L-asparaginyl-[protein] + H2O = N(4)-(alpha-D-Glc-(1-&gt;3)-alpha-D-Glc-(1-&gt;3)-alpha-D-Man-(1-&gt;2)-alpha-D-Man-(1-&gt;2)-alpha-D-Man-(1-&gt;3)-[alpha-D-Man-(1-&gt;2)-alpha-D-Man-(1-&gt;3)-[alpha-D-Man-(1-&gt;2)-alpha-D-Man-(1-&gt;6)]-alpha-D-Man-(1-&gt;6)]-beta-D-Man-(1-&gt;4)-beta-D-GlcNAc-(1-&gt;4)-beta-D-GlcNAc)-L-asparaginyl-[protein] + beta-D-glucose</text>
        <dbReference type="Rhea" id="RHEA:55988"/>
        <dbReference type="Rhea" id="RHEA-COMP:12806"/>
        <dbReference type="Rhea" id="RHEA-COMP:14355"/>
        <dbReference type="ChEBI" id="CHEBI:15377"/>
        <dbReference type="ChEBI" id="CHEBI:15903"/>
        <dbReference type="ChEBI" id="CHEBI:59082"/>
        <dbReference type="ChEBI" id="CHEBI:132537"/>
        <dbReference type="EC" id="3.2.1.106"/>
    </reaction>
</comment>
<evidence type="ECO:0000256" key="3">
    <source>
        <dbReference type="ARBA" id="ARBA00022692"/>
    </source>
</evidence>
<evidence type="ECO:0000259" key="14">
    <source>
        <dbReference type="Pfam" id="PF16923"/>
    </source>
</evidence>
<comment type="subcellular location">
    <subcellularLocation>
        <location evidence="1 12">Endoplasmic reticulum membrane</location>
        <topology evidence="1 12">Single-pass type II membrane protein</topology>
    </subcellularLocation>
</comment>
<evidence type="ECO:0000256" key="7">
    <source>
        <dbReference type="ARBA" id="ARBA00022989"/>
    </source>
</evidence>
<feature type="domain" description="Glycosyl hydrolase family 63 C-terminal" evidence="13">
    <location>
        <begin position="279"/>
        <end position="764"/>
    </location>
</feature>
<dbReference type="PANTHER" id="PTHR10412:SF11">
    <property type="entry name" value="MANNOSYL-OLIGOSACCHARIDE GLUCOSIDASE"/>
    <property type="match status" value="1"/>
</dbReference>
<dbReference type="Gene3D" id="2.70.98.110">
    <property type="entry name" value="Glycosyl hydrolase family 63, N-terminal domain"/>
    <property type="match status" value="1"/>
</dbReference>
<keyword evidence="10 12" id="KW-0326">Glycosidase</keyword>
<dbReference type="InterPro" id="IPR031335">
    <property type="entry name" value="Glyco_hydro_63_C"/>
</dbReference>
<evidence type="ECO:0000256" key="1">
    <source>
        <dbReference type="ARBA" id="ARBA00004648"/>
    </source>
</evidence>
<sequence>MNLLTSQFLTAKQLDKLEFPLSKDHFWGPYSPNYYISMKHLNESSLNFGIFWYKTIVDSKYGFQIHKLCTEEIKVKSFTWLYNNARNFGIQQIVDEDFILNVTIAKVDYSWSMKISATNKLNSSLSVTLIPFLYTSSDTKFRHQINGSIVSGTSRHLDQFDFKINPLNKNAYLAHSMSLGLNDRYLVQDALAYSFYYAQEENKVKMLPKPDHRGFSDGLLDHNDNLIFFEFVFTLDPVHNPKRDLTFLPGGVNEGLVGPQIPIVEFAFEKAPTDQILLQNFDRFIAEEIQKFQDQFSSRFRLSRKVYSQEQIFLASCALSNLLGGIGYFHGDMLVKYSSTGDTNTVHTLTSGTLFTATPSRHMFPRGFLWDEGFHQLVIARWDMRLSLSMITHWLNRMDTRSGWIPREQILGHEARKIVPPAFVVQSDLVANPPALFLSFDYIIDEISSGNSDQDIIDWLHEALPRLDLWFRWYNRTQHGIEFGSYRWHGRENNPSHLNPLTLSSGLDDYPRASHPTDTERHLDLYCWMTAFTKFLEKITTFLLTHQSSKASPQLEKLHQEYKAWALLLTDESHLLRLHWHDKQGIFADFGLHSDAVRLMLREVAMAPEEQFIVSAYGIMSYFPLALKVLSPKSGKLPILLNSLKLNDIWTEHGIRSLSNKSPFYDQKNSQHDPPYWRGAIWINVNYLVFEGLKYYAKHPETPKNVARLSLEIAMDLQKNLVKTVIGQLQETGYLWEQYSDQTGKGQRAHPFAGWTTLVTLIMEDLS</sequence>
<dbReference type="GO" id="GO:0009311">
    <property type="term" value="P:oligosaccharide metabolic process"/>
    <property type="evidence" value="ECO:0007669"/>
    <property type="project" value="UniProtKB-UniRule"/>
</dbReference>
<proteinExistence type="inferred from homology"/>
<comment type="caution">
    <text evidence="15">The sequence shown here is derived from an EMBL/GenBank/DDBJ whole genome shotgun (WGS) entry which is preliminary data.</text>
</comment>
<protein>
    <recommendedName>
        <fullName evidence="11 12">Mannosyl-oligosaccharide glucosidase</fullName>
        <ecNumber evidence="11 12">3.2.1.106</ecNumber>
    </recommendedName>
</protein>
<evidence type="ECO:0000256" key="9">
    <source>
        <dbReference type="ARBA" id="ARBA00023180"/>
    </source>
</evidence>
<dbReference type="Pfam" id="PF03200">
    <property type="entry name" value="Glyco_hydro_63"/>
    <property type="match status" value="1"/>
</dbReference>
<reference evidence="15 16" key="1">
    <citation type="submission" date="2024-11" db="EMBL/GenBank/DDBJ databases">
        <title>Adaptive evolution of stress response genes in parasites aligns with host niche diversity.</title>
        <authorList>
            <person name="Hahn C."/>
            <person name="Resl P."/>
        </authorList>
    </citation>
    <scope>NUCLEOTIDE SEQUENCE [LARGE SCALE GENOMIC DNA]</scope>
    <source>
        <strain evidence="15">EGGRZ-B1_66</strain>
        <tissue evidence="15">Body</tissue>
    </source>
</reference>
<dbReference type="EC" id="3.2.1.106" evidence="11 12"/>
<evidence type="ECO:0000313" key="16">
    <source>
        <dbReference type="Proteomes" id="UP001626550"/>
    </source>
</evidence>